<reference evidence="1 2" key="1">
    <citation type="journal article" date="2018" name="Front. Plant Sci.">
        <title>Red Clover (Trifolium pratense) and Zigzag Clover (T. medium) - A Picture of Genomic Similarities and Differences.</title>
        <authorList>
            <person name="Dluhosova J."/>
            <person name="Istvanek J."/>
            <person name="Nedelnik J."/>
            <person name="Repkova J."/>
        </authorList>
    </citation>
    <scope>NUCLEOTIDE SEQUENCE [LARGE SCALE GENOMIC DNA]</scope>
    <source>
        <strain evidence="2">cv. 10/8</strain>
        <tissue evidence="1">Leaf</tissue>
    </source>
</reference>
<keyword evidence="2" id="KW-1185">Reference proteome</keyword>
<proteinExistence type="predicted"/>
<dbReference type="Proteomes" id="UP000265520">
    <property type="component" value="Unassembled WGS sequence"/>
</dbReference>
<evidence type="ECO:0008006" key="3">
    <source>
        <dbReference type="Google" id="ProtNLM"/>
    </source>
</evidence>
<organism evidence="1 2">
    <name type="scientific">Trifolium medium</name>
    <dbReference type="NCBI Taxonomy" id="97028"/>
    <lineage>
        <taxon>Eukaryota</taxon>
        <taxon>Viridiplantae</taxon>
        <taxon>Streptophyta</taxon>
        <taxon>Embryophyta</taxon>
        <taxon>Tracheophyta</taxon>
        <taxon>Spermatophyta</taxon>
        <taxon>Magnoliopsida</taxon>
        <taxon>eudicotyledons</taxon>
        <taxon>Gunneridae</taxon>
        <taxon>Pentapetalae</taxon>
        <taxon>rosids</taxon>
        <taxon>fabids</taxon>
        <taxon>Fabales</taxon>
        <taxon>Fabaceae</taxon>
        <taxon>Papilionoideae</taxon>
        <taxon>50 kb inversion clade</taxon>
        <taxon>NPAAA clade</taxon>
        <taxon>Hologalegina</taxon>
        <taxon>IRL clade</taxon>
        <taxon>Trifolieae</taxon>
        <taxon>Trifolium</taxon>
    </lineage>
</organism>
<sequence length="44" mass="5253">METNESISDAIVRLERQFNEVLKRMDRRPRINAKSFSQDISRNT</sequence>
<name>A0A392UPN7_9FABA</name>
<accession>A0A392UPN7</accession>
<evidence type="ECO:0000313" key="2">
    <source>
        <dbReference type="Proteomes" id="UP000265520"/>
    </source>
</evidence>
<dbReference type="AlphaFoldDB" id="A0A392UPN7"/>
<dbReference type="EMBL" id="LXQA010869092">
    <property type="protein sequence ID" value="MCI74838.1"/>
    <property type="molecule type" value="Genomic_DNA"/>
</dbReference>
<evidence type="ECO:0000313" key="1">
    <source>
        <dbReference type="EMBL" id="MCI74838.1"/>
    </source>
</evidence>
<feature type="non-terminal residue" evidence="1">
    <location>
        <position position="44"/>
    </location>
</feature>
<comment type="caution">
    <text evidence="1">The sequence shown here is derived from an EMBL/GenBank/DDBJ whole genome shotgun (WGS) entry which is preliminary data.</text>
</comment>
<protein>
    <recommendedName>
        <fullName evidence="3">Gag-pol polyprotein</fullName>
    </recommendedName>
</protein>